<dbReference type="EMBL" id="CP014230">
    <property type="protein sequence ID" value="AMD91985.1"/>
    <property type="molecule type" value="Genomic_DNA"/>
</dbReference>
<proteinExistence type="predicted"/>
<dbReference type="NCBIfam" id="TIGR00277">
    <property type="entry name" value="HDIG"/>
    <property type="match status" value="1"/>
</dbReference>
<dbReference type="RefSeq" id="WP_066602555.1">
    <property type="nucleotide sequence ID" value="NZ_CP014230.1"/>
</dbReference>
<dbReference type="GO" id="GO:0016787">
    <property type="term" value="F:hydrolase activity"/>
    <property type="evidence" value="ECO:0007669"/>
    <property type="project" value="UniProtKB-KW"/>
</dbReference>
<sequence length="178" mass="19493">MLDRAAALALIDDSMLVHSLETEAVLRALALRLGHDPELWGLTGLLHDLDYPETRDLPQRHGLETAARLAGQMPEEALLAISRHNDMNGSQPRTVLDFALRCGETVTGLIHAAALVRPTRLRGMEAKSLRKKMKDKAFAATVCRRTIGECEHLGLELNEFLTLAIEAVARIEGDVGLA</sequence>
<dbReference type="OrthoDB" id="9801160at2"/>
<accession>A0A109W5G7</accession>
<dbReference type="InterPro" id="IPR006674">
    <property type="entry name" value="HD_domain"/>
</dbReference>
<evidence type="ECO:0000313" key="2">
    <source>
        <dbReference type="EMBL" id="AMD91985.1"/>
    </source>
</evidence>
<evidence type="ECO:0000259" key="1">
    <source>
        <dbReference type="Pfam" id="PF01966"/>
    </source>
</evidence>
<dbReference type="SUPFAM" id="SSF109604">
    <property type="entry name" value="HD-domain/PDEase-like"/>
    <property type="match status" value="1"/>
</dbReference>
<protein>
    <submittedName>
        <fullName evidence="2">HD family phosphohydrolase</fullName>
    </submittedName>
</protein>
<dbReference type="STRING" id="888061.AXF15_01875"/>
<dbReference type="KEGG" id="doa:AXF15_01875"/>
<keyword evidence="3" id="KW-1185">Reference proteome</keyword>
<feature type="domain" description="HD" evidence="1">
    <location>
        <begin position="17"/>
        <end position="89"/>
    </location>
</feature>
<dbReference type="Proteomes" id="UP000063964">
    <property type="component" value="Chromosome"/>
</dbReference>
<dbReference type="AlphaFoldDB" id="A0A109W5G7"/>
<gene>
    <name evidence="2" type="ORF">AXF15_01875</name>
</gene>
<keyword evidence="2" id="KW-0378">Hydrolase</keyword>
<dbReference type="Pfam" id="PF01966">
    <property type="entry name" value="HD"/>
    <property type="match status" value="1"/>
</dbReference>
<name>A0A109W5G7_9BACT</name>
<organism evidence="2 3">
    <name type="scientific">Desulfomicrobium orale DSM 12838</name>
    <dbReference type="NCBI Taxonomy" id="888061"/>
    <lineage>
        <taxon>Bacteria</taxon>
        <taxon>Pseudomonadati</taxon>
        <taxon>Thermodesulfobacteriota</taxon>
        <taxon>Desulfovibrionia</taxon>
        <taxon>Desulfovibrionales</taxon>
        <taxon>Desulfomicrobiaceae</taxon>
        <taxon>Desulfomicrobium</taxon>
    </lineage>
</organism>
<dbReference type="Gene3D" id="1.10.3210.10">
    <property type="entry name" value="Hypothetical protein af1432"/>
    <property type="match status" value="1"/>
</dbReference>
<dbReference type="PANTHER" id="PTHR38659:SF1">
    <property type="entry name" value="METAL DEPENDENT PHOSPHOHYDROLASE"/>
    <property type="match status" value="1"/>
</dbReference>
<dbReference type="InterPro" id="IPR006675">
    <property type="entry name" value="HDIG_dom"/>
</dbReference>
<dbReference type="PANTHER" id="PTHR38659">
    <property type="entry name" value="METAL-DEPENDENT PHOSPHOHYDROLASE"/>
    <property type="match status" value="1"/>
</dbReference>
<evidence type="ECO:0000313" key="3">
    <source>
        <dbReference type="Proteomes" id="UP000063964"/>
    </source>
</evidence>
<reference evidence="3" key="1">
    <citation type="submission" date="2016-02" db="EMBL/GenBank/DDBJ databases">
        <authorList>
            <person name="Holder M.E."/>
            <person name="Ajami N.J."/>
            <person name="Petrosino J.F."/>
        </authorList>
    </citation>
    <scope>NUCLEOTIDE SEQUENCE [LARGE SCALE GENOMIC DNA]</scope>
    <source>
        <strain evidence="3">DSM 12838</strain>
    </source>
</reference>